<name>A0A1M7SBD0_9FIRM</name>
<dbReference type="AlphaFoldDB" id="A0A1M7SBD0"/>
<dbReference type="CDD" id="cd16380">
    <property type="entry name" value="YitT_C"/>
    <property type="match status" value="1"/>
</dbReference>
<dbReference type="InterPro" id="IPR003740">
    <property type="entry name" value="YitT"/>
</dbReference>
<keyword evidence="4 6" id="KW-1133">Transmembrane helix</keyword>
<evidence type="ECO:0000256" key="4">
    <source>
        <dbReference type="ARBA" id="ARBA00022989"/>
    </source>
</evidence>
<dbReference type="InterPro" id="IPR015867">
    <property type="entry name" value="N-reg_PII/ATP_PRibTrfase_C"/>
</dbReference>
<dbReference type="InterPro" id="IPR019264">
    <property type="entry name" value="DUF2179"/>
</dbReference>
<evidence type="ECO:0000313" key="8">
    <source>
        <dbReference type="EMBL" id="SHN55847.1"/>
    </source>
</evidence>
<feature type="transmembrane region" description="Helical" evidence="6">
    <location>
        <begin position="61"/>
        <end position="89"/>
    </location>
</feature>
<dbReference type="PANTHER" id="PTHR33545">
    <property type="entry name" value="UPF0750 MEMBRANE PROTEIN YITT-RELATED"/>
    <property type="match status" value="1"/>
</dbReference>
<evidence type="ECO:0000256" key="2">
    <source>
        <dbReference type="ARBA" id="ARBA00022475"/>
    </source>
</evidence>
<dbReference type="Proteomes" id="UP000184010">
    <property type="component" value="Unassembled WGS sequence"/>
</dbReference>
<evidence type="ECO:0000256" key="1">
    <source>
        <dbReference type="ARBA" id="ARBA00004651"/>
    </source>
</evidence>
<evidence type="ECO:0000256" key="3">
    <source>
        <dbReference type="ARBA" id="ARBA00022692"/>
    </source>
</evidence>
<feature type="transmembrane region" description="Helical" evidence="6">
    <location>
        <begin position="164"/>
        <end position="187"/>
    </location>
</feature>
<dbReference type="Pfam" id="PF02588">
    <property type="entry name" value="YitT_membrane"/>
    <property type="match status" value="1"/>
</dbReference>
<reference evidence="9" key="1">
    <citation type="submission" date="2016-12" db="EMBL/GenBank/DDBJ databases">
        <authorList>
            <person name="Varghese N."/>
            <person name="Submissions S."/>
        </authorList>
    </citation>
    <scope>NUCLEOTIDE SEQUENCE [LARGE SCALE GENOMIC DNA]</scope>
    <source>
        <strain evidence="9">DSM 11544</strain>
    </source>
</reference>
<dbReference type="Pfam" id="PF10035">
    <property type="entry name" value="DUF2179"/>
    <property type="match status" value="1"/>
</dbReference>
<accession>A0A1M7SBD0</accession>
<dbReference type="InterPro" id="IPR051461">
    <property type="entry name" value="UPF0750_membrane"/>
</dbReference>
<dbReference type="PIRSF" id="PIRSF006483">
    <property type="entry name" value="Membrane_protein_YitT"/>
    <property type="match status" value="1"/>
</dbReference>
<dbReference type="Gene3D" id="3.30.70.120">
    <property type="match status" value="1"/>
</dbReference>
<feature type="transmembrane region" description="Helical" evidence="6">
    <location>
        <begin position="30"/>
        <end position="49"/>
    </location>
</feature>
<comment type="subcellular location">
    <subcellularLocation>
        <location evidence="1">Cell membrane</location>
        <topology evidence="1">Multi-pass membrane protein</topology>
    </subcellularLocation>
</comment>
<protein>
    <submittedName>
        <fullName evidence="8">Uncharacterized membrane-anchored protein YitT, contains DUF161 and DUF2179 domains</fullName>
    </submittedName>
</protein>
<evidence type="ECO:0000256" key="5">
    <source>
        <dbReference type="ARBA" id="ARBA00023136"/>
    </source>
</evidence>
<keyword evidence="3 6" id="KW-0812">Transmembrane</keyword>
<dbReference type="GO" id="GO:0005886">
    <property type="term" value="C:plasma membrane"/>
    <property type="evidence" value="ECO:0007669"/>
    <property type="project" value="UniProtKB-SubCell"/>
</dbReference>
<evidence type="ECO:0000259" key="7">
    <source>
        <dbReference type="Pfam" id="PF10035"/>
    </source>
</evidence>
<feature type="transmembrane region" description="Helical" evidence="6">
    <location>
        <begin position="126"/>
        <end position="144"/>
    </location>
</feature>
<evidence type="ECO:0000256" key="6">
    <source>
        <dbReference type="SAM" id="Phobius"/>
    </source>
</evidence>
<keyword evidence="2" id="KW-1003">Cell membrane</keyword>
<dbReference type="PANTHER" id="PTHR33545:SF5">
    <property type="entry name" value="UPF0750 MEMBRANE PROTEIN YITT"/>
    <property type="match status" value="1"/>
</dbReference>
<proteinExistence type="predicted"/>
<feature type="domain" description="DUF2179" evidence="7">
    <location>
        <begin position="238"/>
        <end position="292"/>
    </location>
</feature>
<organism evidence="8 9">
    <name type="scientific">Desulfitobacterium chlororespirans DSM 11544</name>
    <dbReference type="NCBI Taxonomy" id="1121395"/>
    <lineage>
        <taxon>Bacteria</taxon>
        <taxon>Bacillati</taxon>
        <taxon>Bacillota</taxon>
        <taxon>Clostridia</taxon>
        <taxon>Eubacteriales</taxon>
        <taxon>Desulfitobacteriaceae</taxon>
        <taxon>Desulfitobacterium</taxon>
    </lineage>
</organism>
<gene>
    <name evidence="8" type="ORF">SAMN02745215_00615</name>
</gene>
<dbReference type="EMBL" id="FRDN01000004">
    <property type="protein sequence ID" value="SHN55847.1"/>
    <property type="molecule type" value="Genomic_DNA"/>
</dbReference>
<feature type="transmembrane region" description="Helical" evidence="6">
    <location>
        <begin position="95"/>
        <end position="114"/>
    </location>
</feature>
<keyword evidence="9" id="KW-1185">Reference proteome</keyword>
<sequence length="298" mass="31894">MTPYSEGASWRNRGELCLKPWDVIKRISKFIGIALGASMVAYSVQGFIVQAGLGGGGIGGIALLLFYTLGLPIGIVNFVLNLPLFALGWKEVNRIFVAKTFFGIIIYSLALDFFKGIQPLALNDVFLGALYGGVLGGVGSGFVFRLGGSLGGTDIIAKVIQRRFGWAMGTTMLVINALVIIASWAILGPKMALYTLVSMFTFSKTVDVISSGLPAKSVTIISNQSDRLIQRILQELGRGVTFLHGQGGYSAAEKNVIICVVGISELGHLKRIVREEDPQSFIIVQTATEVVGQGFALE</sequence>
<evidence type="ECO:0000313" key="9">
    <source>
        <dbReference type="Proteomes" id="UP000184010"/>
    </source>
</evidence>
<dbReference type="RefSeq" id="WP_178371610.1">
    <property type="nucleotide sequence ID" value="NZ_FRDN01000004.1"/>
</dbReference>
<keyword evidence="5 6" id="KW-0472">Membrane</keyword>